<name>A0A2T3YWW3_TRIA4</name>
<dbReference type="PROSITE" id="PS50850">
    <property type="entry name" value="MFS"/>
    <property type="match status" value="1"/>
</dbReference>
<evidence type="ECO:0000313" key="9">
    <source>
        <dbReference type="EMBL" id="PTB37053.1"/>
    </source>
</evidence>
<keyword evidence="4 7" id="KW-1133">Transmembrane helix</keyword>
<dbReference type="EMBL" id="KZ679268">
    <property type="protein sequence ID" value="PTB37053.1"/>
    <property type="molecule type" value="Genomic_DNA"/>
</dbReference>
<evidence type="ECO:0000256" key="1">
    <source>
        <dbReference type="ARBA" id="ARBA00004141"/>
    </source>
</evidence>
<dbReference type="PANTHER" id="PTHR23501:SF177">
    <property type="entry name" value="MAJOR FACILITATOR SUPERFAMILY (MFS) PROFILE DOMAIN-CONTAINING PROTEIN-RELATED"/>
    <property type="match status" value="1"/>
</dbReference>
<feature type="transmembrane region" description="Helical" evidence="7">
    <location>
        <begin position="312"/>
        <end position="333"/>
    </location>
</feature>
<feature type="transmembrane region" description="Helical" evidence="7">
    <location>
        <begin position="269"/>
        <end position="292"/>
    </location>
</feature>
<dbReference type="InterPro" id="IPR036259">
    <property type="entry name" value="MFS_trans_sf"/>
</dbReference>
<evidence type="ECO:0000256" key="7">
    <source>
        <dbReference type="SAM" id="Phobius"/>
    </source>
</evidence>
<dbReference type="PRINTS" id="PR01036">
    <property type="entry name" value="TCRTETB"/>
</dbReference>
<dbReference type="GO" id="GO:0005886">
    <property type="term" value="C:plasma membrane"/>
    <property type="evidence" value="ECO:0007669"/>
    <property type="project" value="TreeGrafter"/>
</dbReference>
<sequence length="543" mass="57582">MDLDLEWKSNKPGTLSKREPGSNTVICPDTEENDSEEIVYPTIGKHILVLFAIALSIFLVALDTSIVSTAIPHITDDFHSLDDVAWYGSGFFMTTATLQPLWGKAYKFFPSKPVYLLSILIFEIGSLICAVAPTSAALIIGRAIAGVGGAGVTSGSNIIVAQSAPPSKVPALLGVIGATFAIASVIGPLLGGAFTDNVSWRWCFYINLPIGGLAAFVIIVFYSSPAHAKLVRASWKERILQMDIGGVIVMLGAVISFLLALQWGGVTKLWSSGSVIGTLVTAAVLLVVFIVFQYLLAESATVNPRLLKNKSITLLMIFTAIISGGFFILLYYLPIYFQVVAGVSAAQSGIRTIPLVAGASIFAIVAGLIVTATSEYQIVALLGSAFVTAGSGLTYTLNTESSSKEWIGYQVLVGIGCGLTLQVPVMVAQAVADPTDLSTASAMALFFQFLGGAIWLSVSQSLFSNKLVHSLDKIESVDAADLLAAGATELRNRLSGQDLIHAIESYMSALKDAFILSIALGGAAFVVTIFTMVFDRRRLDKSR</sequence>
<evidence type="ECO:0000259" key="8">
    <source>
        <dbReference type="PROSITE" id="PS50850"/>
    </source>
</evidence>
<evidence type="ECO:0000313" key="10">
    <source>
        <dbReference type="Proteomes" id="UP000240493"/>
    </source>
</evidence>
<feature type="transmembrane region" description="Helical" evidence="7">
    <location>
        <begin position="47"/>
        <end position="72"/>
    </location>
</feature>
<keyword evidence="5 7" id="KW-0472">Membrane</keyword>
<dbReference type="PANTHER" id="PTHR23501">
    <property type="entry name" value="MAJOR FACILITATOR SUPERFAMILY"/>
    <property type="match status" value="1"/>
</dbReference>
<dbReference type="CDD" id="cd17502">
    <property type="entry name" value="MFS_Azr1_MDR_like"/>
    <property type="match status" value="1"/>
</dbReference>
<evidence type="ECO:0000256" key="2">
    <source>
        <dbReference type="ARBA" id="ARBA00022448"/>
    </source>
</evidence>
<dbReference type="SUPFAM" id="SSF103473">
    <property type="entry name" value="MFS general substrate transporter"/>
    <property type="match status" value="2"/>
</dbReference>
<evidence type="ECO:0000256" key="5">
    <source>
        <dbReference type="ARBA" id="ARBA00023136"/>
    </source>
</evidence>
<gene>
    <name evidence="9" type="ORF">M441DRAFT_148755</name>
</gene>
<dbReference type="FunFam" id="1.20.1250.20:FF:000196">
    <property type="entry name" value="MFS toxin efflux pump (AflT)"/>
    <property type="match status" value="1"/>
</dbReference>
<dbReference type="Gene3D" id="1.20.1720.10">
    <property type="entry name" value="Multidrug resistance protein D"/>
    <property type="match status" value="1"/>
</dbReference>
<comment type="subcellular location">
    <subcellularLocation>
        <location evidence="1">Membrane</location>
        <topology evidence="1">Multi-pass membrane protein</topology>
    </subcellularLocation>
</comment>
<evidence type="ECO:0000256" key="3">
    <source>
        <dbReference type="ARBA" id="ARBA00022692"/>
    </source>
</evidence>
<dbReference type="Pfam" id="PF07690">
    <property type="entry name" value="MFS_1"/>
    <property type="match status" value="1"/>
</dbReference>
<feature type="transmembrane region" description="Helical" evidence="7">
    <location>
        <begin position="440"/>
        <end position="458"/>
    </location>
</feature>
<evidence type="ECO:0000256" key="4">
    <source>
        <dbReference type="ARBA" id="ARBA00022989"/>
    </source>
</evidence>
<protein>
    <recommendedName>
        <fullName evidence="8">Major facilitator superfamily (MFS) profile domain-containing protein</fullName>
    </recommendedName>
</protein>
<feature type="domain" description="Major facilitator superfamily (MFS) profile" evidence="8">
    <location>
        <begin position="49"/>
        <end position="536"/>
    </location>
</feature>
<dbReference type="Proteomes" id="UP000240493">
    <property type="component" value="Unassembled WGS sequence"/>
</dbReference>
<accession>A0A2T3YWW3</accession>
<dbReference type="AlphaFoldDB" id="A0A2T3YWW3"/>
<dbReference type="FunFam" id="1.20.1720.10:FF:000012">
    <property type="entry name" value="MFS toxin efflux pump (AflT)"/>
    <property type="match status" value="1"/>
</dbReference>
<keyword evidence="3 7" id="KW-0812">Transmembrane</keyword>
<feature type="transmembrane region" description="Helical" evidence="7">
    <location>
        <begin position="407"/>
        <end position="428"/>
    </location>
</feature>
<dbReference type="Gene3D" id="1.20.1250.20">
    <property type="entry name" value="MFS general substrate transporter like domains"/>
    <property type="match status" value="1"/>
</dbReference>
<dbReference type="InterPro" id="IPR020846">
    <property type="entry name" value="MFS_dom"/>
</dbReference>
<dbReference type="OrthoDB" id="10021397at2759"/>
<feature type="region of interest" description="Disordered" evidence="6">
    <location>
        <begin position="1"/>
        <end position="24"/>
    </location>
</feature>
<keyword evidence="10" id="KW-1185">Reference proteome</keyword>
<feature type="transmembrane region" description="Helical" evidence="7">
    <location>
        <begin position="378"/>
        <end position="395"/>
    </location>
</feature>
<feature type="transmembrane region" description="Helical" evidence="7">
    <location>
        <begin position="139"/>
        <end position="160"/>
    </location>
</feature>
<feature type="transmembrane region" description="Helical" evidence="7">
    <location>
        <begin position="114"/>
        <end position="133"/>
    </location>
</feature>
<organism evidence="9 10">
    <name type="scientific">Trichoderma asperellum (strain ATCC 204424 / CBS 433.97 / NBRC 101777)</name>
    <dbReference type="NCBI Taxonomy" id="1042311"/>
    <lineage>
        <taxon>Eukaryota</taxon>
        <taxon>Fungi</taxon>
        <taxon>Dikarya</taxon>
        <taxon>Ascomycota</taxon>
        <taxon>Pezizomycotina</taxon>
        <taxon>Sordariomycetes</taxon>
        <taxon>Hypocreomycetidae</taxon>
        <taxon>Hypocreales</taxon>
        <taxon>Hypocreaceae</taxon>
        <taxon>Trichoderma</taxon>
    </lineage>
</organism>
<dbReference type="GO" id="GO:0022857">
    <property type="term" value="F:transmembrane transporter activity"/>
    <property type="evidence" value="ECO:0007669"/>
    <property type="project" value="InterPro"/>
</dbReference>
<proteinExistence type="predicted"/>
<feature type="transmembrane region" description="Helical" evidence="7">
    <location>
        <begin position="513"/>
        <end position="534"/>
    </location>
</feature>
<reference evidence="9 10" key="1">
    <citation type="submission" date="2016-07" db="EMBL/GenBank/DDBJ databases">
        <title>Multiple horizontal gene transfer events from other fungi enriched the ability of initially mycotrophic Trichoderma (Ascomycota) to feed on dead plant biomass.</title>
        <authorList>
            <consortium name="DOE Joint Genome Institute"/>
            <person name="Aerts A."/>
            <person name="Atanasova L."/>
            <person name="Chenthamara K."/>
            <person name="Zhang J."/>
            <person name="Grujic M."/>
            <person name="Henrissat B."/>
            <person name="Kuo A."/>
            <person name="Salamov A."/>
            <person name="Lipzen A."/>
            <person name="Labutti K."/>
            <person name="Barry K."/>
            <person name="Miao Y."/>
            <person name="Rahimi M.J."/>
            <person name="Shen Q."/>
            <person name="Grigoriev I.V."/>
            <person name="Kubicek C.P."/>
            <person name="Druzhinina I.S."/>
        </authorList>
    </citation>
    <scope>NUCLEOTIDE SEQUENCE [LARGE SCALE GENOMIC DNA]</scope>
    <source>
        <strain evidence="9 10">CBS 433.97</strain>
    </source>
</reference>
<keyword evidence="2" id="KW-0813">Transport</keyword>
<feature type="transmembrane region" description="Helical" evidence="7">
    <location>
        <begin position="204"/>
        <end position="223"/>
    </location>
</feature>
<feature type="transmembrane region" description="Helical" evidence="7">
    <location>
        <begin position="172"/>
        <end position="192"/>
    </location>
</feature>
<dbReference type="InterPro" id="IPR011701">
    <property type="entry name" value="MFS"/>
</dbReference>
<feature type="transmembrane region" description="Helical" evidence="7">
    <location>
        <begin position="353"/>
        <end position="371"/>
    </location>
</feature>
<evidence type="ECO:0000256" key="6">
    <source>
        <dbReference type="SAM" id="MobiDB-lite"/>
    </source>
</evidence>
<feature type="transmembrane region" description="Helical" evidence="7">
    <location>
        <begin position="244"/>
        <end position="263"/>
    </location>
</feature>
<feature type="transmembrane region" description="Helical" evidence="7">
    <location>
        <begin position="84"/>
        <end position="102"/>
    </location>
</feature>